<accession>A4X105</accession>
<organism evidence="1 2">
    <name type="scientific">Salinispora tropica (strain ATCC BAA-916 / DSM 44818 / JCM 13857 / NBRC 105044 / CNB-440)</name>
    <dbReference type="NCBI Taxonomy" id="369723"/>
    <lineage>
        <taxon>Bacteria</taxon>
        <taxon>Bacillati</taxon>
        <taxon>Actinomycetota</taxon>
        <taxon>Actinomycetes</taxon>
        <taxon>Micromonosporales</taxon>
        <taxon>Micromonosporaceae</taxon>
        <taxon>Salinispora</taxon>
    </lineage>
</organism>
<evidence type="ECO:0000313" key="2">
    <source>
        <dbReference type="Proteomes" id="UP000000235"/>
    </source>
</evidence>
<evidence type="ECO:0000313" key="1">
    <source>
        <dbReference type="EMBL" id="ABP52555.1"/>
    </source>
</evidence>
<protein>
    <submittedName>
        <fullName evidence="1">Uncharacterized protein</fullName>
    </submittedName>
</protein>
<dbReference type="HOGENOM" id="CLU_144206_1_0_11"/>
<sequence>MMSRTRAAYWDPEGTRYGIPTWWWRGAPSGYATRRQLRAAGLRPGGQPVAAQILWRGVGGTRVAHLYRLDLARPKRTATPAQRVAIGKALTARRTCRVCGQVRPYYIPLSLGECLDCTNPMEAAA</sequence>
<reference evidence="2" key="1">
    <citation type="journal article" date="2007" name="Proc. Natl. Acad. Sci. U.S.A.">
        <title>Genome sequencing reveals complex secondary metabolome in the marine actinomycete Salinispora tropica.</title>
        <authorList>
            <person name="Udwary D.W."/>
            <person name="Zeigler L."/>
            <person name="Asolkar R.N."/>
            <person name="Singan V."/>
            <person name="Lapidus A."/>
            <person name="Fenical W."/>
            <person name="Jensen P.R."/>
            <person name="Moore B.S."/>
        </authorList>
    </citation>
    <scope>NUCLEOTIDE SEQUENCE [LARGE SCALE GENOMIC DNA]</scope>
    <source>
        <strain evidence="2">ATCC BAA-916 / DSM 44818 / CNB-440</strain>
    </source>
</reference>
<dbReference type="NCBIfam" id="NF041638">
    <property type="entry name" value="QRL_CxxC_CxxC"/>
    <property type="match status" value="1"/>
</dbReference>
<dbReference type="EMBL" id="CP000667">
    <property type="protein sequence ID" value="ABP52555.1"/>
    <property type="molecule type" value="Genomic_DNA"/>
</dbReference>
<keyword evidence="2" id="KW-1185">Reference proteome</keyword>
<dbReference type="Proteomes" id="UP000000235">
    <property type="component" value="Chromosome"/>
</dbReference>
<gene>
    <name evidence="1" type="ordered locus">Strop_0070</name>
</gene>
<proteinExistence type="predicted"/>
<dbReference type="eggNOG" id="ENOG50337C4">
    <property type="taxonomic scope" value="Bacteria"/>
</dbReference>
<dbReference type="STRING" id="369723.Strop_0070"/>
<dbReference type="KEGG" id="stp:Strop_0070"/>
<dbReference type="AlphaFoldDB" id="A4X105"/>
<name>A4X105_SALTO</name>
<dbReference type="InterPro" id="IPR048142">
    <property type="entry name" value="QRL_CxxC_CxxC"/>
</dbReference>